<sequence length="286" mass="31197">DPDSRHLLHRRLRARDGLSGCGRAVEVPSRWLCCAVGARRRWGGRDPGDGELQLRPARPGPHGRREDRRRDRRGPHLLRRGPGPPAARRRGRAGQGGDVHGLWVLRLGRRRHWGALRRAGQHPRRPGDRRRDGEDLRADRGRPGGAAAGGARRGAGGRGRLAGQAVRGAAGGARGRRVRRGQRQGHRFAGGRPPGSHKGADPHPRPPHAVLRGDGTGGRGRHRRGRARAGRRVAPEVRVPRSGRPRRRGPLQSVDGLYRDGELRGEGAGARVRRPGGARVHEGTRL</sequence>
<feature type="compositionally biased region" description="Basic residues" evidence="1">
    <location>
        <begin position="174"/>
        <end position="186"/>
    </location>
</feature>
<evidence type="ECO:0000256" key="1">
    <source>
        <dbReference type="SAM" id="MobiDB-lite"/>
    </source>
</evidence>
<organism evidence="2">
    <name type="scientific">uncultured Rubrobacteraceae bacterium</name>
    <dbReference type="NCBI Taxonomy" id="349277"/>
    <lineage>
        <taxon>Bacteria</taxon>
        <taxon>Bacillati</taxon>
        <taxon>Actinomycetota</taxon>
        <taxon>Rubrobacteria</taxon>
        <taxon>Rubrobacterales</taxon>
        <taxon>Rubrobacteraceae</taxon>
        <taxon>environmental samples</taxon>
    </lineage>
</organism>
<feature type="region of interest" description="Disordered" evidence="1">
    <location>
        <begin position="44"/>
        <end position="97"/>
    </location>
</feature>
<evidence type="ECO:0000313" key="2">
    <source>
        <dbReference type="EMBL" id="CAA9415923.1"/>
    </source>
</evidence>
<proteinExistence type="predicted"/>
<dbReference type="EMBL" id="CADCUV010000092">
    <property type="protein sequence ID" value="CAA9415923.1"/>
    <property type="molecule type" value="Genomic_DNA"/>
</dbReference>
<name>A0A6J4PKS8_9ACTN</name>
<gene>
    <name evidence="2" type="ORF">AVDCRST_MAG22-2213</name>
</gene>
<feature type="compositionally biased region" description="Basic residues" evidence="1">
    <location>
        <begin position="70"/>
        <end position="79"/>
    </location>
</feature>
<accession>A0A6J4PKS8</accession>
<dbReference type="AlphaFoldDB" id="A0A6J4PKS8"/>
<feature type="compositionally biased region" description="Basic residues" evidence="1">
    <location>
        <begin position="219"/>
        <end position="231"/>
    </location>
</feature>
<feature type="non-terminal residue" evidence="2">
    <location>
        <position position="1"/>
    </location>
</feature>
<protein>
    <submittedName>
        <fullName evidence="2">Uncharacterized protein</fullName>
    </submittedName>
</protein>
<feature type="compositionally biased region" description="Gly residues" evidence="1">
    <location>
        <begin position="143"/>
        <end position="160"/>
    </location>
</feature>
<feature type="region of interest" description="Disordered" evidence="1">
    <location>
        <begin position="115"/>
        <end position="286"/>
    </location>
</feature>
<feature type="non-terminal residue" evidence="2">
    <location>
        <position position="286"/>
    </location>
</feature>
<feature type="compositionally biased region" description="Basic residues" evidence="1">
    <location>
        <begin position="115"/>
        <end position="124"/>
    </location>
</feature>
<reference evidence="2" key="1">
    <citation type="submission" date="2020-02" db="EMBL/GenBank/DDBJ databases">
        <authorList>
            <person name="Meier V. D."/>
        </authorList>
    </citation>
    <scope>NUCLEOTIDE SEQUENCE</scope>
    <source>
        <strain evidence="2">AVDCRST_MAG22</strain>
    </source>
</reference>
<feature type="compositionally biased region" description="Basic and acidic residues" evidence="1">
    <location>
        <begin position="125"/>
        <end position="142"/>
    </location>
</feature>